<keyword evidence="5 7" id="KW-0040">ANK repeat</keyword>
<feature type="repeat" description="ANK" evidence="7">
    <location>
        <begin position="181"/>
        <end position="213"/>
    </location>
</feature>
<evidence type="ECO:0000256" key="5">
    <source>
        <dbReference type="ARBA" id="ARBA00023043"/>
    </source>
</evidence>
<dbReference type="SMART" id="SM00248">
    <property type="entry name" value="ANK"/>
    <property type="match status" value="8"/>
</dbReference>
<evidence type="ECO:0000313" key="10">
    <source>
        <dbReference type="EMBL" id="KAH7573316.1"/>
    </source>
</evidence>
<dbReference type="SUPFAM" id="SSF48403">
    <property type="entry name" value="Ankyrin repeat"/>
    <property type="match status" value="2"/>
</dbReference>
<keyword evidence="3" id="KW-0677">Repeat</keyword>
<evidence type="ECO:0000256" key="3">
    <source>
        <dbReference type="ARBA" id="ARBA00022737"/>
    </source>
</evidence>
<keyword evidence="11" id="KW-1185">Reference proteome</keyword>
<dbReference type="InterPro" id="IPR026961">
    <property type="entry name" value="PGG_dom"/>
</dbReference>
<keyword evidence="2 8" id="KW-0812">Transmembrane</keyword>
<gene>
    <name evidence="10" type="ORF">JRO89_XS03G0116000</name>
</gene>
<evidence type="ECO:0000256" key="4">
    <source>
        <dbReference type="ARBA" id="ARBA00022989"/>
    </source>
</evidence>
<comment type="caution">
    <text evidence="10">The sequence shown here is derived from an EMBL/GenBank/DDBJ whole genome shotgun (WGS) entry which is preliminary data.</text>
</comment>
<feature type="transmembrane region" description="Helical" evidence="8">
    <location>
        <begin position="594"/>
        <end position="623"/>
    </location>
</feature>
<evidence type="ECO:0000256" key="7">
    <source>
        <dbReference type="PROSITE-ProRule" id="PRU00023"/>
    </source>
</evidence>
<feature type="transmembrane region" description="Helical" evidence="8">
    <location>
        <begin position="488"/>
        <end position="507"/>
    </location>
</feature>
<feature type="repeat" description="ANK" evidence="7">
    <location>
        <begin position="286"/>
        <end position="308"/>
    </location>
</feature>
<dbReference type="PANTHER" id="PTHR24186:SF53">
    <property type="entry name" value="PGG DOMAIN-CONTAINING PROTEIN"/>
    <property type="match status" value="1"/>
</dbReference>
<dbReference type="InterPro" id="IPR002110">
    <property type="entry name" value="Ankyrin_rpt"/>
</dbReference>
<organism evidence="10 11">
    <name type="scientific">Xanthoceras sorbifolium</name>
    <dbReference type="NCBI Taxonomy" id="99658"/>
    <lineage>
        <taxon>Eukaryota</taxon>
        <taxon>Viridiplantae</taxon>
        <taxon>Streptophyta</taxon>
        <taxon>Embryophyta</taxon>
        <taxon>Tracheophyta</taxon>
        <taxon>Spermatophyta</taxon>
        <taxon>Magnoliopsida</taxon>
        <taxon>eudicotyledons</taxon>
        <taxon>Gunneridae</taxon>
        <taxon>Pentapetalae</taxon>
        <taxon>rosids</taxon>
        <taxon>malvids</taxon>
        <taxon>Sapindales</taxon>
        <taxon>Sapindaceae</taxon>
        <taxon>Xanthoceroideae</taxon>
        <taxon>Xanthoceras</taxon>
    </lineage>
</organism>
<evidence type="ECO:0000313" key="11">
    <source>
        <dbReference type="Proteomes" id="UP000827721"/>
    </source>
</evidence>
<evidence type="ECO:0000256" key="8">
    <source>
        <dbReference type="SAM" id="Phobius"/>
    </source>
</evidence>
<keyword evidence="6 8" id="KW-0472">Membrane</keyword>
<feature type="transmembrane region" description="Helical" evidence="8">
    <location>
        <begin position="562"/>
        <end position="588"/>
    </location>
</feature>
<reference evidence="10 11" key="1">
    <citation type="submission" date="2021-02" db="EMBL/GenBank/DDBJ databases">
        <title>Plant Genome Project.</title>
        <authorList>
            <person name="Zhang R.-G."/>
        </authorList>
    </citation>
    <scope>NUCLEOTIDE SEQUENCE [LARGE SCALE GENOMIC DNA]</scope>
    <source>
        <tissue evidence="10">Leaves</tissue>
    </source>
</reference>
<protein>
    <recommendedName>
        <fullName evidence="9">PGG domain-containing protein</fullName>
    </recommendedName>
</protein>
<name>A0ABQ8I9J7_9ROSI</name>
<dbReference type="Pfam" id="PF12796">
    <property type="entry name" value="Ank_2"/>
    <property type="match status" value="2"/>
</dbReference>
<evidence type="ECO:0000256" key="2">
    <source>
        <dbReference type="ARBA" id="ARBA00022692"/>
    </source>
</evidence>
<evidence type="ECO:0000259" key="9">
    <source>
        <dbReference type="Pfam" id="PF13962"/>
    </source>
</evidence>
<dbReference type="Pfam" id="PF00023">
    <property type="entry name" value="Ank"/>
    <property type="match status" value="2"/>
</dbReference>
<proteinExistence type="predicted"/>
<sequence>MLERTLMDSVSIVNETASSNNVVINILDSTPDQNSNVEMDILGSTSNQNNNVEIVIVGSTSDQHNDNYDQLFKAAADGNIESFKNIAEQLHLIVTPLKNTALHINITSEKASTKFVKEILGICPSLLLQVNAQGDTPLHIAAKFKRLDVVRALIKKAKHQREDLENGIGVTKQMLRMTNNKGNTALHEAMRNPSVRVVRILVKEDPNFSYSANNCGETPLYIAAETGCFYGAVEMLETCTSVTHEGPNGKTALHAAAMMCFVGKIMGISTFISLTSFSLELHVEIIGWTPLHYAAYYGCRQVTSILLEFDKSATCIGDKSRKMTPLHLAASQGFKDIVSEIILCCPDCYDLVDDRGWNALHFAMVSFSKKKLCSFLENPLIKKLVHEKDAKGNTPLHVLATCTRSLDSRDPLADIIKQVRSDGSRVVNRQNLTVEDAFNSGVPQLEQEILALSEDTDNGPYPRGVIYVRGKHYDEIVKNMKEAKESHLVAAALIATVTFAAAFTIPGGYKNEEGKNQGTAILSRNSAFQAFVITDAIAMVFSISAVFLYFSMSVERFKKYIYLFELGSWFTVVAMGAMVIAFVAGTYAVLASSLWLAIVTCFIGLSYFLLVLPVGYCLVLHLLKGNRMLRRKIRKLKCKIQKLKSKVRSIKVYLLWKLATRRLMHQIRSIKGYLMSKLASRRHRDSL</sequence>
<dbReference type="PROSITE" id="PS50297">
    <property type="entry name" value="ANK_REP_REGION"/>
    <property type="match status" value="2"/>
</dbReference>
<accession>A0ABQ8I9J7</accession>
<comment type="subcellular location">
    <subcellularLocation>
        <location evidence="1">Membrane</location>
        <topology evidence="1">Multi-pass membrane protein</topology>
    </subcellularLocation>
</comment>
<dbReference type="Pfam" id="PF13962">
    <property type="entry name" value="PGG"/>
    <property type="match status" value="1"/>
</dbReference>
<feature type="transmembrane region" description="Helical" evidence="8">
    <location>
        <begin position="527"/>
        <end position="550"/>
    </location>
</feature>
<keyword evidence="4 8" id="KW-1133">Transmembrane helix</keyword>
<dbReference type="PROSITE" id="PS50088">
    <property type="entry name" value="ANK_REPEAT"/>
    <property type="match status" value="3"/>
</dbReference>
<evidence type="ECO:0000256" key="1">
    <source>
        <dbReference type="ARBA" id="ARBA00004141"/>
    </source>
</evidence>
<dbReference type="Gene3D" id="1.25.40.20">
    <property type="entry name" value="Ankyrin repeat-containing domain"/>
    <property type="match status" value="2"/>
</dbReference>
<feature type="domain" description="PGG" evidence="9">
    <location>
        <begin position="478"/>
        <end position="589"/>
    </location>
</feature>
<evidence type="ECO:0000256" key="6">
    <source>
        <dbReference type="ARBA" id="ARBA00023136"/>
    </source>
</evidence>
<dbReference type="PANTHER" id="PTHR24186">
    <property type="entry name" value="PROTEIN PHOSPHATASE 1 REGULATORY SUBUNIT"/>
    <property type="match status" value="1"/>
</dbReference>
<dbReference type="InterPro" id="IPR036770">
    <property type="entry name" value="Ankyrin_rpt-contain_sf"/>
</dbReference>
<dbReference type="Proteomes" id="UP000827721">
    <property type="component" value="Unassembled WGS sequence"/>
</dbReference>
<feature type="repeat" description="ANK" evidence="7">
    <location>
        <begin position="133"/>
        <end position="156"/>
    </location>
</feature>
<dbReference type="EMBL" id="JAFEMO010000003">
    <property type="protein sequence ID" value="KAH7573316.1"/>
    <property type="molecule type" value="Genomic_DNA"/>
</dbReference>